<proteinExistence type="predicted"/>
<comment type="caution">
    <text evidence="1">The sequence shown here is derived from an EMBL/GenBank/DDBJ whole genome shotgun (WGS) entry which is preliminary data.</text>
</comment>
<dbReference type="Proteomes" id="UP001373714">
    <property type="component" value="Unassembled WGS sequence"/>
</dbReference>
<evidence type="ECO:0000313" key="1">
    <source>
        <dbReference type="EMBL" id="KAK6363605.1"/>
    </source>
</evidence>
<organism evidence="1 2">
    <name type="scientific">Orbilia blumenaviensis</name>
    <dbReference type="NCBI Taxonomy" id="1796055"/>
    <lineage>
        <taxon>Eukaryota</taxon>
        <taxon>Fungi</taxon>
        <taxon>Dikarya</taxon>
        <taxon>Ascomycota</taxon>
        <taxon>Pezizomycotina</taxon>
        <taxon>Orbiliomycetes</taxon>
        <taxon>Orbiliales</taxon>
        <taxon>Orbiliaceae</taxon>
        <taxon>Orbilia</taxon>
    </lineage>
</organism>
<gene>
    <name evidence="1" type="ORF">TWF730_001029</name>
</gene>
<sequence length="83" mass="9113">MGKHMDEATKEEWGEKEDWKFLWRTTAQGAATTVWAAVAGVWRDQGGLANVGDGGYADHAFDEVGEGKIWRDSCIVVGVEDNV</sequence>
<dbReference type="EMBL" id="JAVHNS010000001">
    <property type="protein sequence ID" value="KAK6363605.1"/>
    <property type="molecule type" value="Genomic_DNA"/>
</dbReference>
<keyword evidence="2" id="KW-1185">Reference proteome</keyword>
<reference evidence="1 2" key="1">
    <citation type="submission" date="2019-10" db="EMBL/GenBank/DDBJ databases">
        <authorList>
            <person name="Palmer J.M."/>
        </authorList>
    </citation>
    <scope>NUCLEOTIDE SEQUENCE [LARGE SCALE GENOMIC DNA]</scope>
    <source>
        <strain evidence="1 2">TWF730</strain>
    </source>
</reference>
<dbReference type="AlphaFoldDB" id="A0AAV9VNE4"/>
<accession>A0AAV9VNE4</accession>
<protein>
    <submittedName>
        <fullName evidence="1">Uncharacterized protein</fullName>
    </submittedName>
</protein>
<name>A0AAV9VNE4_9PEZI</name>
<evidence type="ECO:0000313" key="2">
    <source>
        <dbReference type="Proteomes" id="UP001373714"/>
    </source>
</evidence>